<dbReference type="InterPro" id="IPR036614">
    <property type="entry name" value="RusA-like_sf"/>
</dbReference>
<sequence>MSIVCEVAKPKTTKLAAPKPDVDNYAKGVLDAITKDGRFWSDDSQVVGLWVSKTWTEGAPGIHVAISKEL</sequence>
<dbReference type="GO" id="GO:0000287">
    <property type="term" value="F:magnesium ion binding"/>
    <property type="evidence" value="ECO:0007669"/>
    <property type="project" value="InterPro"/>
</dbReference>
<keyword evidence="2" id="KW-1185">Reference proteome</keyword>
<evidence type="ECO:0000313" key="1">
    <source>
        <dbReference type="EMBL" id="EQB10397.1"/>
    </source>
</evidence>
<dbReference type="PATRIC" id="fig|1096930.3.peg.3378"/>
<comment type="caution">
    <text evidence="1">The sequence shown here is derived from an EMBL/GenBank/DDBJ whole genome shotgun (WGS) entry which is preliminary data.</text>
</comment>
<dbReference type="Proteomes" id="UP000015527">
    <property type="component" value="Unassembled WGS sequence"/>
</dbReference>
<evidence type="ECO:0000313" key="2">
    <source>
        <dbReference type="Proteomes" id="UP000015527"/>
    </source>
</evidence>
<name>T0HBM2_9SPHN</name>
<reference evidence="1 2" key="1">
    <citation type="journal article" date="2013" name="Genome Announc.">
        <title>Genome Sequence of Novosphingobium lindaniclasticum LE124T, Isolated from a Hexachlorocyclohexane Dumpsite.</title>
        <authorList>
            <person name="Saxena A."/>
            <person name="Nayyar N."/>
            <person name="Sangwan N."/>
            <person name="Kumari R."/>
            <person name="Khurana J.P."/>
            <person name="Lal R."/>
        </authorList>
    </citation>
    <scope>NUCLEOTIDE SEQUENCE [LARGE SCALE GENOMIC DNA]</scope>
    <source>
        <strain evidence="1 2">LE124</strain>
    </source>
</reference>
<proteinExistence type="predicted"/>
<dbReference type="Gene3D" id="3.30.1330.70">
    <property type="entry name" value="Holliday junction resolvase RusA"/>
    <property type="match status" value="1"/>
</dbReference>
<dbReference type="GO" id="GO:0006310">
    <property type="term" value="P:DNA recombination"/>
    <property type="evidence" value="ECO:0007669"/>
    <property type="project" value="InterPro"/>
</dbReference>
<dbReference type="SUPFAM" id="SSF103084">
    <property type="entry name" value="Holliday junction resolvase RusA"/>
    <property type="match status" value="1"/>
</dbReference>
<dbReference type="InterPro" id="IPR008822">
    <property type="entry name" value="Endonuclease_RusA-like"/>
</dbReference>
<dbReference type="EMBL" id="ATHL01000110">
    <property type="protein sequence ID" value="EQB10397.1"/>
    <property type="molecule type" value="Genomic_DNA"/>
</dbReference>
<dbReference type="AlphaFoldDB" id="T0HBM2"/>
<accession>T0HBM2</accession>
<protein>
    <submittedName>
        <fullName evidence="1">Uncharacterized protein</fullName>
    </submittedName>
</protein>
<dbReference type="Pfam" id="PF05866">
    <property type="entry name" value="RusA"/>
    <property type="match status" value="1"/>
</dbReference>
<gene>
    <name evidence="1" type="ORF">L284_17025</name>
</gene>
<dbReference type="GO" id="GO:0006281">
    <property type="term" value="P:DNA repair"/>
    <property type="evidence" value="ECO:0007669"/>
    <property type="project" value="InterPro"/>
</dbReference>
<organism evidence="1 2">
    <name type="scientific">Novosphingobium lindaniclasticum LE124</name>
    <dbReference type="NCBI Taxonomy" id="1096930"/>
    <lineage>
        <taxon>Bacteria</taxon>
        <taxon>Pseudomonadati</taxon>
        <taxon>Pseudomonadota</taxon>
        <taxon>Alphaproteobacteria</taxon>
        <taxon>Sphingomonadales</taxon>
        <taxon>Sphingomonadaceae</taxon>
        <taxon>Novosphingobium</taxon>
    </lineage>
</organism>